<feature type="compositionally biased region" description="Gly residues" evidence="1">
    <location>
        <begin position="324"/>
        <end position="345"/>
    </location>
</feature>
<reference evidence="2" key="2">
    <citation type="submission" date="2025-08" db="UniProtKB">
        <authorList>
            <consortium name="Ensembl"/>
        </authorList>
    </citation>
    <scope>IDENTIFICATION</scope>
</reference>
<name>A0A493T414_ANAPP</name>
<evidence type="ECO:0000256" key="1">
    <source>
        <dbReference type="SAM" id="MobiDB-lite"/>
    </source>
</evidence>
<dbReference type="InterPro" id="IPR003961">
    <property type="entry name" value="FN3_dom"/>
</dbReference>
<feature type="compositionally biased region" description="Low complexity" evidence="1">
    <location>
        <begin position="279"/>
        <end position="291"/>
    </location>
</feature>
<evidence type="ECO:0000313" key="2">
    <source>
        <dbReference type="Ensembl" id="ENSAPLP00000020664.1"/>
    </source>
</evidence>
<sequence>MELLSTPKNIEINNITCDSFRISWAMDKGDLERVTHYFIDLNKKENKNSNKFKHRDVPTKLVAKAVPHRVQRGGADGRQAERWRVPGVRLERDGGVLHRGLRQGAPGPAAGESRADRRAHAALLRLLPQPAQGVLPARQDALRERDEAVAEGQQRQPRLAHQWDAARHLLQLQHRIQHRAAPPGLPLRPLPLPNPGAAPLQPQHQPLLRGLLLHVHRLPLRRPGPGTQGFLGGSLLPGAPAPAGHFLQQVPDVLRGGGRAGVPPCPGQHPGGDLHRARGPQPRRAGGNQRPPAHEPLHRQRQKGPQLQDVQHQRGALSEKKRGGGGGGGQGGGMGGARGAHGGRTGSAAPPTPSLQGASAKDAAHGGGRGRMELRGTRRHPL</sequence>
<organism evidence="2 3">
    <name type="scientific">Anas platyrhynchos platyrhynchos</name>
    <name type="common">Northern mallard</name>
    <dbReference type="NCBI Taxonomy" id="8840"/>
    <lineage>
        <taxon>Eukaryota</taxon>
        <taxon>Metazoa</taxon>
        <taxon>Chordata</taxon>
        <taxon>Craniata</taxon>
        <taxon>Vertebrata</taxon>
        <taxon>Euteleostomi</taxon>
        <taxon>Archelosauria</taxon>
        <taxon>Archosauria</taxon>
        <taxon>Dinosauria</taxon>
        <taxon>Saurischia</taxon>
        <taxon>Theropoda</taxon>
        <taxon>Coelurosauria</taxon>
        <taxon>Aves</taxon>
        <taxon>Neognathae</taxon>
        <taxon>Galloanserae</taxon>
        <taxon>Anseriformes</taxon>
        <taxon>Anatidae</taxon>
        <taxon>Anatinae</taxon>
        <taxon>Anas</taxon>
    </lineage>
</organism>
<protein>
    <submittedName>
        <fullName evidence="2">Phytanoyl-CoA 2-hydroxylase interacting protein</fullName>
    </submittedName>
</protein>
<accession>A0A493T414</accession>
<dbReference type="Ensembl" id="ENSAPLT00000023102.1">
    <property type="protein sequence ID" value="ENSAPLP00000020664.1"/>
    <property type="gene ID" value="ENSAPLG00000029394.1"/>
</dbReference>
<feature type="region of interest" description="Disordered" evidence="1">
    <location>
        <begin position="253"/>
        <end position="382"/>
    </location>
</feature>
<dbReference type="OMA" id="PASHPRC"/>
<reference evidence="2" key="3">
    <citation type="submission" date="2025-09" db="UniProtKB">
        <authorList>
            <consortium name="Ensembl"/>
        </authorList>
    </citation>
    <scope>IDENTIFICATION</scope>
</reference>
<dbReference type="AlphaFoldDB" id="A0A493T414"/>
<proteinExistence type="predicted"/>
<evidence type="ECO:0000313" key="3">
    <source>
        <dbReference type="Proteomes" id="UP000016666"/>
    </source>
</evidence>
<dbReference type="CDD" id="cd00063">
    <property type="entry name" value="FN3"/>
    <property type="match status" value="1"/>
</dbReference>
<dbReference type="Proteomes" id="UP000016666">
    <property type="component" value="Unassembled WGS sequence"/>
</dbReference>
<dbReference type="GeneTree" id="ENSGT00390000014563"/>
<reference evidence="3" key="1">
    <citation type="submission" date="2017-10" db="EMBL/GenBank/DDBJ databases">
        <title>A new Pekin duck reference genome.</title>
        <authorList>
            <person name="Hou Z.-C."/>
            <person name="Zhou Z.-K."/>
            <person name="Zhu F."/>
            <person name="Hou S.-S."/>
        </authorList>
    </citation>
    <scope>NUCLEOTIDE SEQUENCE [LARGE SCALE GENOMIC DNA]</scope>
</reference>
<gene>
    <name evidence="2" type="primary">PHYHIP</name>
</gene>
<dbReference type="STRING" id="8840.ENSAPLP00000020664"/>
<keyword evidence="3" id="KW-1185">Reference proteome</keyword>